<reference evidence="1" key="1">
    <citation type="submission" date="2014-11" db="EMBL/GenBank/DDBJ databases">
        <authorList>
            <person name="Amaro Gonzalez C."/>
        </authorList>
    </citation>
    <scope>NUCLEOTIDE SEQUENCE</scope>
</reference>
<accession>A0A0E9VUB5</accession>
<dbReference type="AlphaFoldDB" id="A0A0E9VUB5"/>
<dbReference type="EMBL" id="GBXM01027667">
    <property type="protein sequence ID" value="JAH80910.1"/>
    <property type="molecule type" value="Transcribed_RNA"/>
</dbReference>
<evidence type="ECO:0000313" key="1">
    <source>
        <dbReference type="EMBL" id="JAH80910.1"/>
    </source>
</evidence>
<reference evidence="1" key="2">
    <citation type="journal article" date="2015" name="Fish Shellfish Immunol.">
        <title>Early steps in the European eel (Anguilla anguilla)-Vibrio vulnificus interaction in the gills: Role of the RtxA13 toxin.</title>
        <authorList>
            <person name="Callol A."/>
            <person name="Pajuelo D."/>
            <person name="Ebbesson L."/>
            <person name="Teles M."/>
            <person name="MacKenzie S."/>
            <person name="Amaro C."/>
        </authorList>
    </citation>
    <scope>NUCLEOTIDE SEQUENCE</scope>
</reference>
<organism evidence="1">
    <name type="scientific">Anguilla anguilla</name>
    <name type="common">European freshwater eel</name>
    <name type="synonym">Muraena anguilla</name>
    <dbReference type="NCBI Taxonomy" id="7936"/>
    <lineage>
        <taxon>Eukaryota</taxon>
        <taxon>Metazoa</taxon>
        <taxon>Chordata</taxon>
        <taxon>Craniata</taxon>
        <taxon>Vertebrata</taxon>
        <taxon>Euteleostomi</taxon>
        <taxon>Actinopterygii</taxon>
        <taxon>Neopterygii</taxon>
        <taxon>Teleostei</taxon>
        <taxon>Anguilliformes</taxon>
        <taxon>Anguillidae</taxon>
        <taxon>Anguilla</taxon>
    </lineage>
</organism>
<name>A0A0E9VUB5_ANGAN</name>
<proteinExistence type="predicted"/>
<protein>
    <submittedName>
        <fullName evidence="1">Uncharacterized protein</fullName>
    </submittedName>
</protein>
<sequence>MRSEKYSDTAVLFRHVQLEISQVRGTTCAMSNMSAISAHVLWTLRWMPSLFKRASAPKPG</sequence>